<name>A0A1M7ED34_9RHOB</name>
<sequence>MEWTRHIDGYCERLDPGYWGEPINAVTNAAFLLVALIMWRRLGNAPLPLARVLVVILAAIGLGSFLFHTHAQVWSALADVLPIMAFVLVYIYAANRAFWRKGRLASVFGVGVAIALSVALIPVLAVIPLIGVSASYLPLPLLIAGYGLALRSRAPDTARGLLIGAGLLVVSLMFRSLDQVVCDILPFGTHFGWHLLNAVMLGWMIEVYRRHMLAPPLPRR</sequence>
<accession>A0A1M7ED34</accession>
<dbReference type="InterPro" id="IPR008901">
    <property type="entry name" value="ACER"/>
</dbReference>
<reference evidence="7 8" key="1">
    <citation type="submission" date="2016-11" db="EMBL/GenBank/DDBJ databases">
        <authorList>
            <person name="Varghese N."/>
            <person name="Submissions S."/>
        </authorList>
    </citation>
    <scope>NUCLEOTIDE SEQUENCE [LARGE SCALE GENOMIC DNA]</scope>
    <source>
        <strain evidence="7 8">DSM 28249</strain>
    </source>
</reference>
<keyword evidence="5 6" id="KW-0472">Membrane</keyword>
<evidence type="ECO:0000256" key="6">
    <source>
        <dbReference type="SAM" id="Phobius"/>
    </source>
</evidence>
<dbReference type="RefSeq" id="WP_149779090.1">
    <property type="nucleotide sequence ID" value="NZ_FRCB01000003.1"/>
</dbReference>
<dbReference type="EMBL" id="FRCB01000003">
    <property type="protein sequence ID" value="SHL89643.1"/>
    <property type="molecule type" value="Genomic_DNA"/>
</dbReference>
<evidence type="ECO:0000256" key="5">
    <source>
        <dbReference type="ARBA" id="ARBA00023136"/>
    </source>
</evidence>
<feature type="transmembrane region" description="Helical" evidence="6">
    <location>
        <begin position="73"/>
        <end position="92"/>
    </location>
</feature>
<keyword evidence="3" id="KW-0378">Hydrolase</keyword>
<evidence type="ECO:0000256" key="4">
    <source>
        <dbReference type="ARBA" id="ARBA00022989"/>
    </source>
</evidence>
<comment type="subcellular location">
    <subcellularLocation>
        <location evidence="1">Membrane</location>
        <topology evidence="1">Multi-pass membrane protein</topology>
    </subcellularLocation>
</comment>
<dbReference type="Pfam" id="PF05875">
    <property type="entry name" value="Ceramidase"/>
    <property type="match status" value="1"/>
</dbReference>
<protein>
    <submittedName>
        <fullName evidence="7">Ceramidase</fullName>
    </submittedName>
</protein>
<dbReference type="GO" id="GO:0016020">
    <property type="term" value="C:membrane"/>
    <property type="evidence" value="ECO:0007669"/>
    <property type="project" value="UniProtKB-SubCell"/>
</dbReference>
<keyword evidence="4 6" id="KW-1133">Transmembrane helix</keyword>
<evidence type="ECO:0000256" key="3">
    <source>
        <dbReference type="ARBA" id="ARBA00022801"/>
    </source>
</evidence>
<keyword evidence="8" id="KW-1185">Reference proteome</keyword>
<feature type="transmembrane region" description="Helical" evidence="6">
    <location>
        <begin position="161"/>
        <end position="178"/>
    </location>
</feature>
<feature type="transmembrane region" description="Helical" evidence="6">
    <location>
        <begin position="130"/>
        <end position="149"/>
    </location>
</feature>
<evidence type="ECO:0000313" key="8">
    <source>
        <dbReference type="Proteomes" id="UP000322545"/>
    </source>
</evidence>
<evidence type="ECO:0000256" key="1">
    <source>
        <dbReference type="ARBA" id="ARBA00004141"/>
    </source>
</evidence>
<feature type="transmembrane region" description="Helical" evidence="6">
    <location>
        <begin position="184"/>
        <end position="205"/>
    </location>
</feature>
<gene>
    <name evidence="7" type="ORF">SAMN05443432_103308</name>
</gene>
<feature type="transmembrane region" description="Helical" evidence="6">
    <location>
        <begin position="49"/>
        <end position="67"/>
    </location>
</feature>
<feature type="transmembrane region" description="Helical" evidence="6">
    <location>
        <begin position="104"/>
        <end position="124"/>
    </location>
</feature>
<keyword evidence="2 6" id="KW-0812">Transmembrane</keyword>
<dbReference type="GO" id="GO:0016811">
    <property type="term" value="F:hydrolase activity, acting on carbon-nitrogen (but not peptide) bonds, in linear amides"/>
    <property type="evidence" value="ECO:0007669"/>
    <property type="project" value="InterPro"/>
</dbReference>
<dbReference type="Proteomes" id="UP000322545">
    <property type="component" value="Unassembled WGS sequence"/>
</dbReference>
<organism evidence="7 8">
    <name type="scientific">Roseovarius litoreus</name>
    <dbReference type="NCBI Taxonomy" id="1155722"/>
    <lineage>
        <taxon>Bacteria</taxon>
        <taxon>Pseudomonadati</taxon>
        <taxon>Pseudomonadota</taxon>
        <taxon>Alphaproteobacteria</taxon>
        <taxon>Rhodobacterales</taxon>
        <taxon>Roseobacteraceae</taxon>
        <taxon>Roseovarius</taxon>
    </lineage>
</organism>
<evidence type="ECO:0000256" key="2">
    <source>
        <dbReference type="ARBA" id="ARBA00022692"/>
    </source>
</evidence>
<dbReference type="AlphaFoldDB" id="A0A1M7ED34"/>
<evidence type="ECO:0000313" key="7">
    <source>
        <dbReference type="EMBL" id="SHL89643.1"/>
    </source>
</evidence>
<proteinExistence type="predicted"/>
<dbReference type="GO" id="GO:0006672">
    <property type="term" value="P:ceramide metabolic process"/>
    <property type="evidence" value="ECO:0007669"/>
    <property type="project" value="InterPro"/>
</dbReference>